<dbReference type="EMBL" id="RBWW01000003">
    <property type="protein sequence ID" value="RKS75854.1"/>
    <property type="molecule type" value="Genomic_DNA"/>
</dbReference>
<protein>
    <submittedName>
        <fullName evidence="4">AcrR family transcriptional regulator</fullName>
    </submittedName>
</protein>
<dbReference type="PANTHER" id="PTHR47506">
    <property type="entry name" value="TRANSCRIPTIONAL REGULATORY PROTEIN"/>
    <property type="match status" value="1"/>
</dbReference>
<name>A0A495QQT2_9EURY</name>
<feature type="domain" description="BetI-type transcriptional repressor C-terminal" evidence="3">
    <location>
        <begin position="60"/>
        <end position="165"/>
    </location>
</feature>
<dbReference type="SUPFAM" id="SSF48498">
    <property type="entry name" value="Tetracyclin repressor-like, C-terminal domain"/>
    <property type="match status" value="1"/>
</dbReference>
<evidence type="ECO:0000313" key="5">
    <source>
        <dbReference type="Proteomes" id="UP000268233"/>
    </source>
</evidence>
<dbReference type="SUPFAM" id="SSF46689">
    <property type="entry name" value="Homeodomain-like"/>
    <property type="match status" value="1"/>
</dbReference>
<organism evidence="4 5">
    <name type="scientific">Haloarcula quadrata</name>
    <dbReference type="NCBI Taxonomy" id="182779"/>
    <lineage>
        <taxon>Archaea</taxon>
        <taxon>Methanobacteriati</taxon>
        <taxon>Methanobacteriota</taxon>
        <taxon>Stenosarchaea group</taxon>
        <taxon>Halobacteria</taxon>
        <taxon>Halobacteriales</taxon>
        <taxon>Haloarculaceae</taxon>
        <taxon>Haloarcula</taxon>
    </lineage>
</organism>
<proteinExistence type="predicted"/>
<keyword evidence="1" id="KW-0805">Transcription regulation</keyword>
<dbReference type="PANTHER" id="PTHR47506:SF1">
    <property type="entry name" value="HTH-TYPE TRANSCRIPTIONAL REGULATOR YJDC"/>
    <property type="match status" value="1"/>
</dbReference>
<sequence>MYRRRARHQLSKSTLYHHFTDKDDLILSFLQFLLNKMEGKCQYSHFNNPKRKISQIVDKVLEGNITPQPSSEAAIMASYIELRAQAIRNPTHREPITEADQQFVEQVAALIEAGIRQGVFQTVDPEETAEFLLAMLHGIIIQSITRHDGPLPQLQSALKNYLRAELFLNPSRA</sequence>
<reference evidence="4 5" key="1">
    <citation type="submission" date="2018-10" db="EMBL/GenBank/DDBJ databases">
        <title>Genomic Encyclopedia of Archaeal and Bacterial Type Strains, Phase II (KMG-II): from individual species to whole genera.</title>
        <authorList>
            <person name="Goeker M."/>
        </authorList>
    </citation>
    <scope>NUCLEOTIDE SEQUENCE [LARGE SCALE GENOMIC DNA]</scope>
    <source>
        <strain evidence="4 5">DSM 11927</strain>
    </source>
</reference>
<dbReference type="InterPro" id="IPR039538">
    <property type="entry name" value="BetI_C"/>
</dbReference>
<dbReference type="InterPro" id="IPR036271">
    <property type="entry name" value="Tet_transcr_reg_TetR-rel_C_sf"/>
</dbReference>
<dbReference type="AlphaFoldDB" id="A0A495QQT2"/>
<evidence type="ECO:0000256" key="1">
    <source>
        <dbReference type="ARBA" id="ARBA00023015"/>
    </source>
</evidence>
<dbReference type="Proteomes" id="UP000268233">
    <property type="component" value="Unassembled WGS sequence"/>
</dbReference>
<comment type="caution">
    <text evidence="4">The sequence shown here is derived from an EMBL/GenBank/DDBJ whole genome shotgun (WGS) entry which is preliminary data.</text>
</comment>
<keyword evidence="2" id="KW-0804">Transcription</keyword>
<dbReference type="Pfam" id="PF13977">
    <property type="entry name" value="TetR_C_6"/>
    <property type="match status" value="1"/>
</dbReference>
<evidence type="ECO:0000313" key="4">
    <source>
        <dbReference type="EMBL" id="RKS75854.1"/>
    </source>
</evidence>
<gene>
    <name evidence="4" type="ORF">BDK61_4380</name>
</gene>
<accession>A0A495QQT2</accession>
<dbReference type="Gene3D" id="1.10.357.10">
    <property type="entry name" value="Tetracycline Repressor, domain 2"/>
    <property type="match status" value="1"/>
</dbReference>
<keyword evidence="5" id="KW-1185">Reference proteome</keyword>
<evidence type="ECO:0000259" key="3">
    <source>
        <dbReference type="Pfam" id="PF13977"/>
    </source>
</evidence>
<dbReference type="InterPro" id="IPR009057">
    <property type="entry name" value="Homeodomain-like_sf"/>
</dbReference>
<evidence type="ECO:0000256" key="2">
    <source>
        <dbReference type="ARBA" id="ARBA00023163"/>
    </source>
</evidence>